<dbReference type="InterPro" id="IPR016169">
    <property type="entry name" value="FAD-bd_PCMH_sub2"/>
</dbReference>
<evidence type="ECO:0000256" key="5">
    <source>
        <dbReference type="ARBA" id="ARBA00023136"/>
    </source>
</evidence>
<proteinExistence type="predicted"/>
<dbReference type="Pfam" id="PF01565">
    <property type="entry name" value="FAD_binding_4"/>
    <property type="match status" value="1"/>
</dbReference>
<keyword evidence="4" id="KW-1133">Transmembrane helix</keyword>
<evidence type="ECO:0000256" key="2">
    <source>
        <dbReference type="ARBA" id="ARBA00012405"/>
    </source>
</evidence>
<dbReference type="Gene3D" id="3.30.465.10">
    <property type="match status" value="1"/>
</dbReference>
<sequence>MMSSSLALRHRVFGSARKSISRGVISGGVCMNCRRLLSNLTSAPQPAQDRHNKAVKTISGVIRNFYNQKQTFRISHGSTNSTRQTVKKNIVSTTDLSNVLHVDKESRTALVEPNVPMDRLVEATLKHGLIPPVVMEFPGITVGGGYNGTSGESSSFKHGFFNHTINSLEMVLADGEIITASPTENSDLFWGGAGALGTLGVTTLVNLQLIPASKYVEATYHPVSSVRQATGAVQSFTKDNSYDYVDGILYSQTSGAIVTGRMSNAVSNNSIQRFSDAKDPWFYLHVKKMLEKAQGAPVTEVIPIAEYLFRYDRGGFWVGKAAFEYFGFPFNSFTRWWLDDFLHTRMMYKALHASGQSKRYVVQDLAVPYDKVEEFVKYTDKKFGIWPLWLCPLKQSPVPTIHPHSITKGTGEQKEMLNVGVWGNCPSHLDFIKANRDLEAKLKELGVMKWLYAQTYYNEEEFWEMFDKKWYDSLRQKYRATGLPTVYDKVKIGIENINTHEKGLEEKLRETWPLSGFYGIKKAIESGHYLEARKSKWKDF</sequence>
<dbReference type="PANTHER" id="PTHR10801:SF10">
    <property type="entry name" value="FAD BINDING DOMAIN PROTEIN (AFU_ORTHOLOGUE AFUA_6G14300)"/>
    <property type="match status" value="1"/>
</dbReference>
<feature type="domain" description="FAD-binding PCMH-type" evidence="6">
    <location>
        <begin position="42"/>
        <end position="212"/>
    </location>
</feature>
<organism evidence="7 8">
    <name type="scientific">Orbilia blumenaviensis</name>
    <dbReference type="NCBI Taxonomy" id="1796055"/>
    <lineage>
        <taxon>Eukaryota</taxon>
        <taxon>Fungi</taxon>
        <taxon>Dikarya</taxon>
        <taxon>Ascomycota</taxon>
        <taxon>Pezizomycotina</taxon>
        <taxon>Orbiliomycetes</taxon>
        <taxon>Orbiliales</taxon>
        <taxon>Orbiliaceae</taxon>
        <taxon>Orbilia</taxon>
    </lineage>
</organism>
<dbReference type="FunFam" id="3.30.465.10:FF:000031">
    <property type="entry name" value="FAD binding domain protein"/>
    <property type="match status" value="1"/>
</dbReference>
<dbReference type="GO" id="GO:0071949">
    <property type="term" value="F:FAD binding"/>
    <property type="evidence" value="ECO:0007669"/>
    <property type="project" value="InterPro"/>
</dbReference>
<dbReference type="GO" id="GO:0008202">
    <property type="term" value="P:steroid metabolic process"/>
    <property type="evidence" value="ECO:0007669"/>
    <property type="project" value="TreeGrafter"/>
</dbReference>
<dbReference type="GO" id="GO:0005737">
    <property type="term" value="C:cytoplasm"/>
    <property type="evidence" value="ECO:0007669"/>
    <property type="project" value="TreeGrafter"/>
</dbReference>
<keyword evidence="5" id="KW-0472">Membrane</keyword>
<accession>A0AAV9VJ57</accession>
<dbReference type="InterPro" id="IPR006094">
    <property type="entry name" value="Oxid_FAD_bind_N"/>
</dbReference>
<evidence type="ECO:0000313" key="7">
    <source>
        <dbReference type="EMBL" id="KAK6361164.1"/>
    </source>
</evidence>
<comment type="caution">
    <text evidence="7">The sequence shown here is derived from an EMBL/GenBank/DDBJ whole genome shotgun (WGS) entry which is preliminary data.</text>
</comment>
<dbReference type="SUPFAM" id="SSF56176">
    <property type="entry name" value="FAD-binding/transporter-associated domain-like"/>
    <property type="match status" value="1"/>
</dbReference>
<dbReference type="GO" id="GO:0000246">
    <property type="term" value="F:Delta24(24-1) sterol reductase activity"/>
    <property type="evidence" value="ECO:0007669"/>
    <property type="project" value="TreeGrafter"/>
</dbReference>
<dbReference type="EMBL" id="JAVHNS010000002">
    <property type="protein sequence ID" value="KAK6361164.1"/>
    <property type="molecule type" value="Genomic_DNA"/>
</dbReference>
<evidence type="ECO:0000256" key="1">
    <source>
        <dbReference type="ARBA" id="ARBA00004167"/>
    </source>
</evidence>
<protein>
    <recommendedName>
        <fullName evidence="2">Delta(24)-sterol reductase</fullName>
        <ecNumber evidence="2">1.3.1.72</ecNumber>
    </recommendedName>
</protein>
<dbReference type="InterPro" id="IPR040165">
    <property type="entry name" value="Diminuto-like"/>
</dbReference>
<dbReference type="PANTHER" id="PTHR10801">
    <property type="entry name" value="24-DEHYDROCHOLESTEROL REDUCTASE"/>
    <property type="match status" value="1"/>
</dbReference>
<evidence type="ECO:0000259" key="6">
    <source>
        <dbReference type="PROSITE" id="PS51387"/>
    </source>
</evidence>
<dbReference type="Proteomes" id="UP001373714">
    <property type="component" value="Unassembled WGS sequence"/>
</dbReference>
<dbReference type="PROSITE" id="PS51387">
    <property type="entry name" value="FAD_PCMH"/>
    <property type="match status" value="1"/>
</dbReference>
<keyword evidence="8" id="KW-1185">Reference proteome</keyword>
<dbReference type="EC" id="1.3.1.72" evidence="2"/>
<dbReference type="GO" id="GO:0050614">
    <property type="term" value="F:Delta24-sterol reductase activity"/>
    <property type="evidence" value="ECO:0007669"/>
    <property type="project" value="UniProtKB-EC"/>
</dbReference>
<comment type="subcellular location">
    <subcellularLocation>
        <location evidence="1">Membrane</location>
        <topology evidence="1">Single-pass membrane protein</topology>
    </subcellularLocation>
</comment>
<dbReference type="InterPro" id="IPR016166">
    <property type="entry name" value="FAD-bd_PCMH"/>
</dbReference>
<dbReference type="AlphaFoldDB" id="A0AAV9VJ57"/>
<name>A0AAV9VJ57_9PEZI</name>
<evidence type="ECO:0000256" key="4">
    <source>
        <dbReference type="ARBA" id="ARBA00022989"/>
    </source>
</evidence>
<gene>
    <name evidence="7" type="ORF">TWF730_004908</name>
</gene>
<evidence type="ECO:0000313" key="8">
    <source>
        <dbReference type="Proteomes" id="UP001373714"/>
    </source>
</evidence>
<reference evidence="7 8" key="1">
    <citation type="submission" date="2019-10" db="EMBL/GenBank/DDBJ databases">
        <authorList>
            <person name="Palmer J.M."/>
        </authorList>
    </citation>
    <scope>NUCLEOTIDE SEQUENCE [LARGE SCALE GENOMIC DNA]</scope>
    <source>
        <strain evidence="7 8">TWF730</strain>
    </source>
</reference>
<keyword evidence="3" id="KW-0812">Transmembrane</keyword>
<dbReference type="GO" id="GO:0016020">
    <property type="term" value="C:membrane"/>
    <property type="evidence" value="ECO:0007669"/>
    <property type="project" value="UniProtKB-SubCell"/>
</dbReference>
<dbReference type="InterPro" id="IPR036318">
    <property type="entry name" value="FAD-bd_PCMH-like_sf"/>
</dbReference>
<evidence type="ECO:0000256" key="3">
    <source>
        <dbReference type="ARBA" id="ARBA00022692"/>
    </source>
</evidence>